<dbReference type="Pfam" id="PF09250">
    <property type="entry name" value="Prim-Pol"/>
    <property type="match status" value="1"/>
</dbReference>
<name>A0A5N5WB93_STRMB</name>
<dbReference type="EMBL" id="VOKX01000014">
    <property type="protein sequence ID" value="KAB7848529.1"/>
    <property type="molecule type" value="Genomic_DNA"/>
</dbReference>
<gene>
    <name evidence="3" type="ORF">FRZ00_09575</name>
</gene>
<organism evidence="3 4">
    <name type="scientific">Streptomyces mobaraensis</name>
    <name type="common">Streptoverticillium mobaraense</name>
    <dbReference type="NCBI Taxonomy" id="35621"/>
    <lineage>
        <taxon>Bacteria</taxon>
        <taxon>Bacillati</taxon>
        <taxon>Actinomycetota</taxon>
        <taxon>Actinomycetes</taxon>
        <taxon>Kitasatosporales</taxon>
        <taxon>Streptomycetaceae</taxon>
        <taxon>Streptomyces</taxon>
    </lineage>
</organism>
<evidence type="ECO:0000313" key="4">
    <source>
        <dbReference type="Proteomes" id="UP000327000"/>
    </source>
</evidence>
<proteinExistence type="predicted"/>
<sequence>MREILGRRRKLSLRRPGRSAVVTAALTYATEWQWPVLPGVGLRPGIGRVRECGCAHPDCAVPGAHPFDPGLLAATTDARMVRWWWTNRPEAPVVLATGGRAASAVSLPAIAGARALAAFDRAGVRLGPVVATPTRWTLLVAPYSLEVLGELLHSQEWVPGSLRFHGDGGYVVLPPSTTGPGRARWERAPQPVGTPSSGVSGRNRLGRSASGRAAGGAAAGARPWLPDVASVVDVLVEQSAATGSTGGGSRLAY</sequence>
<dbReference type="AlphaFoldDB" id="A0A5N5WB93"/>
<feature type="domain" description="DNA primase/polymerase bifunctional N-terminal" evidence="2">
    <location>
        <begin position="25"/>
        <end position="225"/>
    </location>
</feature>
<evidence type="ECO:0000256" key="1">
    <source>
        <dbReference type="SAM" id="MobiDB-lite"/>
    </source>
</evidence>
<evidence type="ECO:0000259" key="2">
    <source>
        <dbReference type="SMART" id="SM00943"/>
    </source>
</evidence>
<feature type="region of interest" description="Disordered" evidence="1">
    <location>
        <begin position="178"/>
        <end position="219"/>
    </location>
</feature>
<comment type="caution">
    <text evidence="3">The sequence shown here is derived from an EMBL/GenBank/DDBJ whole genome shotgun (WGS) entry which is preliminary data.</text>
</comment>
<protein>
    <submittedName>
        <fullName evidence="3">DNA primase</fullName>
    </submittedName>
</protein>
<evidence type="ECO:0000313" key="3">
    <source>
        <dbReference type="EMBL" id="KAB7848529.1"/>
    </source>
</evidence>
<feature type="compositionally biased region" description="Low complexity" evidence="1">
    <location>
        <begin position="200"/>
        <end position="212"/>
    </location>
</feature>
<reference evidence="3 4" key="1">
    <citation type="journal article" date="2019" name="Microb. Cell Fact.">
        <title>Exploring novel herbicidin analogues by transcriptional regulator overexpression and MS/MS molecular networking.</title>
        <authorList>
            <person name="Shi Y."/>
            <person name="Gu R."/>
            <person name="Li Y."/>
            <person name="Wang X."/>
            <person name="Ren W."/>
            <person name="Li X."/>
            <person name="Wang L."/>
            <person name="Xie Y."/>
            <person name="Hong B."/>
        </authorList>
    </citation>
    <scope>NUCLEOTIDE SEQUENCE [LARGE SCALE GENOMIC DNA]</scope>
    <source>
        <strain evidence="3 4">US-43</strain>
    </source>
</reference>
<keyword evidence="4" id="KW-1185">Reference proteome</keyword>
<dbReference type="InterPro" id="IPR015330">
    <property type="entry name" value="DNA_primase/pol_bifunc_N"/>
</dbReference>
<dbReference type="Proteomes" id="UP000327000">
    <property type="component" value="Unassembled WGS sequence"/>
</dbReference>
<dbReference type="SMART" id="SM00943">
    <property type="entry name" value="Prim-Pol"/>
    <property type="match status" value="1"/>
</dbReference>
<accession>A0A5N5WB93</accession>
<dbReference type="OrthoDB" id="3691293at2"/>
<dbReference type="RefSeq" id="WP_004943059.1">
    <property type="nucleotide sequence ID" value="NZ_JBFADJ010000006.1"/>
</dbReference>